<feature type="region of interest" description="Disordered" evidence="1">
    <location>
        <begin position="524"/>
        <end position="555"/>
    </location>
</feature>
<evidence type="ECO:0000256" key="1">
    <source>
        <dbReference type="SAM" id="MobiDB-lite"/>
    </source>
</evidence>
<dbReference type="Proteomes" id="UP000054466">
    <property type="component" value="Unassembled WGS sequence"/>
</dbReference>
<dbReference type="HOGENOM" id="CLU_422723_0_0_1"/>
<keyword evidence="3" id="KW-1185">Reference proteome</keyword>
<feature type="region of interest" description="Disordered" evidence="1">
    <location>
        <begin position="184"/>
        <end position="458"/>
    </location>
</feature>
<dbReference type="GeneID" id="27349212"/>
<accession>A0A0D1Z9E1</accession>
<proteinExistence type="predicted"/>
<organism evidence="2 3">
    <name type="scientific">Cladophialophora immunda</name>
    <dbReference type="NCBI Taxonomy" id="569365"/>
    <lineage>
        <taxon>Eukaryota</taxon>
        <taxon>Fungi</taxon>
        <taxon>Dikarya</taxon>
        <taxon>Ascomycota</taxon>
        <taxon>Pezizomycotina</taxon>
        <taxon>Eurotiomycetes</taxon>
        <taxon>Chaetothyriomycetidae</taxon>
        <taxon>Chaetothyriales</taxon>
        <taxon>Herpotrichiellaceae</taxon>
        <taxon>Cladophialophora</taxon>
    </lineage>
</organism>
<feature type="compositionally biased region" description="Basic and acidic residues" evidence="1">
    <location>
        <begin position="399"/>
        <end position="419"/>
    </location>
</feature>
<feature type="compositionally biased region" description="Low complexity" evidence="1">
    <location>
        <begin position="184"/>
        <end position="205"/>
    </location>
</feature>
<dbReference type="RefSeq" id="XP_016244507.1">
    <property type="nucleotide sequence ID" value="XM_016397316.1"/>
</dbReference>
<feature type="compositionally biased region" description="Basic and acidic residues" evidence="1">
    <location>
        <begin position="607"/>
        <end position="622"/>
    </location>
</feature>
<gene>
    <name evidence="2" type="ORF">PV07_10018</name>
</gene>
<dbReference type="VEuPathDB" id="FungiDB:PV07_10018"/>
<feature type="compositionally biased region" description="Basic and acidic residues" evidence="1">
    <location>
        <begin position="344"/>
        <end position="370"/>
    </location>
</feature>
<name>A0A0D1Z9E1_9EURO</name>
<dbReference type="EMBL" id="KN847045">
    <property type="protein sequence ID" value="KIW24291.1"/>
    <property type="molecule type" value="Genomic_DNA"/>
</dbReference>
<protein>
    <submittedName>
        <fullName evidence="2">Uncharacterized protein</fullName>
    </submittedName>
</protein>
<sequence>MVNGSNCGFVYPLTDLVHHTCSCGDGYMNDEGTLIAGSVIKAGYALRRAEYHAHKDCKRCAVDALKCHTRRQQLSPSNTNTTITAPPDGIFEFFFPGDGVSESVLRAFLERNNLGSTTCLPGRRFMGENGFFVRSSFRLNGQDQKQLKALTLLEHRGEQWKGRLLRAAPPSRQPFNEFTSYLKLNPTTSPSTTQLLTTSPLTSAPKQSPQHQDPYIRRGVDNNDQVSSRYDRTSTEFEEDLSQVTSRASQMAVSGRRKERSPQPTPYGRNSKDSIQNPRNQNEDSYEIRQGVPPGFRIQGPRNRNESQQSYATDQRTESRGRSSRPQQGDSPNEEAAFSQPIPSEERFTGAEGDQRESGERHSSRPDPTRRSSTFHEPLGKRITPEAQTRSRHHAAVTRQDEMRHLDRDPRDSFTRRQESYSGSDTRPGRAPISPNTPATVYRRPTYGGPDTNYGHTTTPYSTTAYGTQSYGGPNTNYGAATTGYISPATTYSTSPTTAARNPIFKDLSRAEPRAHAYDIQKHANTPNQPASHIARATSPEPKSGIPQAPPVQRVRSSLPATDIDQEVLILYLKHYVDPKARITVDDRNVFVVEAARKLTNHEIEDITEDSKSWQREREKGKGRVSYQESETAQRRKRQRGGTRHSTA</sequence>
<feature type="region of interest" description="Disordered" evidence="1">
    <location>
        <begin position="607"/>
        <end position="648"/>
    </location>
</feature>
<feature type="compositionally biased region" description="Polar residues" evidence="1">
    <location>
        <begin position="242"/>
        <end position="252"/>
    </location>
</feature>
<evidence type="ECO:0000313" key="3">
    <source>
        <dbReference type="Proteomes" id="UP000054466"/>
    </source>
</evidence>
<feature type="compositionally biased region" description="Basic residues" evidence="1">
    <location>
        <begin position="635"/>
        <end position="648"/>
    </location>
</feature>
<evidence type="ECO:0000313" key="2">
    <source>
        <dbReference type="EMBL" id="KIW24291.1"/>
    </source>
</evidence>
<reference evidence="2 3" key="1">
    <citation type="submission" date="2015-01" db="EMBL/GenBank/DDBJ databases">
        <title>The Genome Sequence of Cladophialophora immunda CBS83496.</title>
        <authorList>
            <consortium name="The Broad Institute Genomics Platform"/>
            <person name="Cuomo C."/>
            <person name="de Hoog S."/>
            <person name="Gorbushina A."/>
            <person name="Stielow B."/>
            <person name="Teixiera M."/>
            <person name="Abouelleil A."/>
            <person name="Chapman S.B."/>
            <person name="Priest M."/>
            <person name="Young S.K."/>
            <person name="Wortman J."/>
            <person name="Nusbaum C."/>
            <person name="Birren B."/>
        </authorList>
    </citation>
    <scope>NUCLEOTIDE SEQUENCE [LARGE SCALE GENOMIC DNA]</scope>
    <source>
        <strain evidence="2 3">CBS 83496</strain>
    </source>
</reference>
<dbReference type="AlphaFoldDB" id="A0A0D1Z9E1"/>